<dbReference type="InterPro" id="IPR023210">
    <property type="entry name" value="NADP_OxRdtase_dom"/>
</dbReference>
<evidence type="ECO:0000256" key="2">
    <source>
        <dbReference type="ARBA" id="ARBA00022857"/>
    </source>
</evidence>
<keyword evidence="10" id="KW-1185">Reference proteome</keyword>
<dbReference type="RefSeq" id="WP_008733605.1">
    <property type="nucleotide sequence ID" value="NZ_CP004387.1"/>
</dbReference>
<accession>A0A0B4XMB5</accession>
<dbReference type="PIRSF" id="PIRSF000097">
    <property type="entry name" value="AKR"/>
    <property type="match status" value="1"/>
</dbReference>
<evidence type="ECO:0000256" key="1">
    <source>
        <dbReference type="ARBA" id="ARBA00007905"/>
    </source>
</evidence>
<dbReference type="HOGENOM" id="CLU_023205_0_1_6"/>
<evidence type="ECO:0000313" key="9">
    <source>
        <dbReference type="EMBL" id="AJD49439.1"/>
    </source>
</evidence>
<evidence type="ECO:0000256" key="7">
    <source>
        <dbReference type="PIRSR" id="PIRSR000097-3"/>
    </source>
</evidence>
<name>A0A0B4XMB5_9GAMM</name>
<protein>
    <submittedName>
        <fullName evidence="9">2,5-didehydrogluconate reductase</fullName>
    </submittedName>
</protein>
<evidence type="ECO:0000313" key="10">
    <source>
        <dbReference type="Proteomes" id="UP000006764"/>
    </source>
</evidence>
<dbReference type="Proteomes" id="UP000006764">
    <property type="component" value="Chromosome"/>
</dbReference>
<dbReference type="PANTHER" id="PTHR43827:SF3">
    <property type="entry name" value="NADP-DEPENDENT OXIDOREDUCTASE DOMAIN-CONTAINING PROTEIN"/>
    <property type="match status" value="1"/>
</dbReference>
<dbReference type="CDD" id="cd19139">
    <property type="entry name" value="AKR_AKR3F2"/>
    <property type="match status" value="1"/>
</dbReference>
<dbReference type="GO" id="GO:1990002">
    <property type="term" value="F:methylglyoxal reductase (NADPH) (acetol producing) activity"/>
    <property type="evidence" value="ECO:0007669"/>
    <property type="project" value="TreeGrafter"/>
</dbReference>
<dbReference type="Gene3D" id="3.20.20.100">
    <property type="entry name" value="NADP-dependent oxidoreductase domain"/>
    <property type="match status" value="1"/>
</dbReference>
<gene>
    <name evidence="9" type="ORF">S7S_15135</name>
</gene>
<feature type="domain" description="NADP-dependent oxidoreductase" evidence="8">
    <location>
        <begin position="7"/>
        <end position="250"/>
    </location>
</feature>
<dbReference type="SUPFAM" id="SSF51430">
    <property type="entry name" value="NAD(P)-linked oxidoreductase"/>
    <property type="match status" value="1"/>
</dbReference>
<dbReference type="OrthoDB" id="9804790at2"/>
<dbReference type="InterPro" id="IPR018170">
    <property type="entry name" value="Aldo/ket_reductase_CS"/>
</dbReference>
<keyword evidence="2" id="KW-0521">NADP</keyword>
<dbReference type="GO" id="GO:0051596">
    <property type="term" value="P:methylglyoxal catabolic process"/>
    <property type="evidence" value="ECO:0007669"/>
    <property type="project" value="TreeGrafter"/>
</dbReference>
<evidence type="ECO:0000256" key="5">
    <source>
        <dbReference type="PIRSR" id="PIRSR000097-1"/>
    </source>
</evidence>
<comment type="catalytic activity">
    <reaction evidence="4">
        <text>hydroxyacetone + NADP(+) = methylglyoxal + NADPH + H(+)</text>
        <dbReference type="Rhea" id="RHEA:27986"/>
        <dbReference type="ChEBI" id="CHEBI:15378"/>
        <dbReference type="ChEBI" id="CHEBI:17158"/>
        <dbReference type="ChEBI" id="CHEBI:27957"/>
        <dbReference type="ChEBI" id="CHEBI:57783"/>
        <dbReference type="ChEBI" id="CHEBI:58349"/>
    </reaction>
</comment>
<dbReference type="InterPro" id="IPR036812">
    <property type="entry name" value="NAD(P)_OxRdtase_dom_sf"/>
</dbReference>
<dbReference type="NCBIfam" id="NF008377">
    <property type="entry name" value="PRK11172.1"/>
    <property type="match status" value="1"/>
</dbReference>
<proteinExistence type="inferred from homology"/>
<dbReference type="InterPro" id="IPR020471">
    <property type="entry name" value="AKR"/>
</dbReference>
<evidence type="ECO:0000256" key="6">
    <source>
        <dbReference type="PIRSR" id="PIRSR000097-2"/>
    </source>
</evidence>
<dbReference type="PROSITE" id="PS00798">
    <property type="entry name" value="ALDOKETO_REDUCTASE_1"/>
    <property type="match status" value="1"/>
</dbReference>
<evidence type="ECO:0000259" key="8">
    <source>
        <dbReference type="Pfam" id="PF00248"/>
    </source>
</evidence>
<feature type="active site" description="Proton donor" evidence="5">
    <location>
        <position position="39"/>
    </location>
</feature>
<dbReference type="PROSITE" id="PS00062">
    <property type="entry name" value="ALDOKETO_REDUCTASE_2"/>
    <property type="match status" value="1"/>
</dbReference>
<dbReference type="FunFam" id="3.20.20.100:FF:000002">
    <property type="entry name" value="2,5-diketo-D-gluconic acid reductase A"/>
    <property type="match status" value="1"/>
</dbReference>
<evidence type="ECO:0000256" key="3">
    <source>
        <dbReference type="ARBA" id="ARBA00023002"/>
    </source>
</evidence>
<dbReference type="EMBL" id="CP004387">
    <property type="protein sequence ID" value="AJD49439.1"/>
    <property type="molecule type" value="Genomic_DNA"/>
</dbReference>
<dbReference type="PRINTS" id="PR00069">
    <property type="entry name" value="ALDKETRDTASE"/>
</dbReference>
<keyword evidence="3" id="KW-0560">Oxidoreductase</keyword>
<dbReference type="AlphaFoldDB" id="A0A0B4XMB5"/>
<organism evidence="9 10">
    <name type="scientific">Isoalcanivorax pacificus W11-5</name>
    <dbReference type="NCBI Taxonomy" id="391936"/>
    <lineage>
        <taxon>Bacteria</taxon>
        <taxon>Pseudomonadati</taxon>
        <taxon>Pseudomonadota</taxon>
        <taxon>Gammaproteobacteria</taxon>
        <taxon>Oceanospirillales</taxon>
        <taxon>Alcanivoracaceae</taxon>
        <taxon>Isoalcanivorax</taxon>
    </lineage>
</organism>
<dbReference type="STRING" id="391936.S7S_15135"/>
<evidence type="ECO:0000256" key="4">
    <source>
        <dbReference type="ARBA" id="ARBA00049445"/>
    </source>
</evidence>
<dbReference type="Pfam" id="PF00248">
    <property type="entry name" value="Aldo_ket_red"/>
    <property type="match status" value="1"/>
</dbReference>
<sequence length="266" mass="29625">MTIPVFGLGTFRLKGQQAVDSVRMGLELGYRHIDTAQIYGNEADVGKAIRDSGLAREDLFITTKVWTTQLAGDNLITSLEESLEKLGVDEVDLALIHWPVPEEQVPLAEYMTSLLEARQQHLTRQIGVSNFTIAHMEQAIDAIGADNIATNQVEIHPFLQNRKLADFASRHNIPLTAYMPLAYGKVMEDETLQRIAAAHNATPAQVTLAWLLQQGFMVIPSSTRREHLKANLDARKITLTGEEMQAIATLDRGERLANPDFAPEWD</sequence>
<dbReference type="PANTHER" id="PTHR43827">
    <property type="entry name" value="2,5-DIKETO-D-GLUCONIC ACID REDUCTASE"/>
    <property type="match status" value="1"/>
</dbReference>
<reference evidence="9 10" key="1">
    <citation type="journal article" date="2012" name="J. Bacteriol.">
        <title>Genome sequence of an alkane-degrading bacterium, Alcanivorax pacificus type strain W11-5, isolated from deep sea sediment.</title>
        <authorList>
            <person name="Lai Q."/>
            <person name="Shao Z."/>
        </authorList>
    </citation>
    <scope>NUCLEOTIDE SEQUENCE [LARGE SCALE GENOMIC DNA]</scope>
    <source>
        <strain evidence="9 10">W11-5</strain>
    </source>
</reference>
<feature type="site" description="Lowers pKa of active site Tyr" evidence="7">
    <location>
        <position position="64"/>
    </location>
</feature>
<comment type="similarity">
    <text evidence="1">Belongs to the aldo/keto reductase family.</text>
</comment>
<dbReference type="KEGG" id="apac:S7S_15135"/>
<feature type="binding site" evidence="6">
    <location>
        <position position="97"/>
    </location>
    <ligand>
        <name>substrate</name>
    </ligand>
</feature>